<sequence>MNYANSCNHVLDLRNVYGFEALYRKELPLRNQPVHPRNICLTGQFPFPPSASWFLDSTLSATSCRRVDGYVVYFERFLGFKERATWEWEAAKRPTSPLSFLKIYDPYLSFHFLCTGFAKCIRLALYRKELPLEEPAGQFPFPPSTSWFLDSTLSATSCRRVDGYVIYFERFLGFEERATWEWEAAKRPTSPLSFLKIYDPYLSFHFYVLDLRNVYALYRKELPLEEPAGQFPFPPSASWFLDSALSATSCRRVDGYVVYFERFLGFKERATRITDFEGRSLDLHDRTPADFGPVQSFIPTVGEPAQEVHLLRCCAWIFDSSTSANPWRISNAASGTFASYTTAPAGILGSAERSSFCTHPNPITVWNFLPNGAGFNIQETTSGAVLTAWPFQPTLPQPTSPLTLDALDPSLARQVFTLATCEWLSSRETERC</sequence>
<evidence type="ECO:0000313" key="1">
    <source>
        <dbReference type="EMBL" id="KAJ7214440.1"/>
    </source>
</evidence>
<protein>
    <submittedName>
        <fullName evidence="1">Uncharacterized protein</fullName>
    </submittedName>
</protein>
<dbReference type="AlphaFoldDB" id="A0AAD6YJ68"/>
<keyword evidence="2" id="KW-1185">Reference proteome</keyword>
<dbReference type="Proteomes" id="UP001219525">
    <property type="component" value="Unassembled WGS sequence"/>
</dbReference>
<comment type="caution">
    <text evidence="1">The sequence shown here is derived from an EMBL/GenBank/DDBJ whole genome shotgun (WGS) entry which is preliminary data.</text>
</comment>
<dbReference type="EMBL" id="JARJCW010000019">
    <property type="protein sequence ID" value="KAJ7214440.1"/>
    <property type="molecule type" value="Genomic_DNA"/>
</dbReference>
<evidence type="ECO:0000313" key="2">
    <source>
        <dbReference type="Proteomes" id="UP001219525"/>
    </source>
</evidence>
<name>A0AAD6YJ68_9AGAR</name>
<accession>A0AAD6YJ68</accession>
<proteinExistence type="predicted"/>
<gene>
    <name evidence="1" type="ORF">GGX14DRAFT_610889</name>
</gene>
<reference evidence="1" key="1">
    <citation type="submission" date="2023-03" db="EMBL/GenBank/DDBJ databases">
        <title>Massive genome expansion in bonnet fungi (Mycena s.s.) driven by repeated elements and novel gene families across ecological guilds.</title>
        <authorList>
            <consortium name="Lawrence Berkeley National Laboratory"/>
            <person name="Harder C.B."/>
            <person name="Miyauchi S."/>
            <person name="Viragh M."/>
            <person name="Kuo A."/>
            <person name="Thoen E."/>
            <person name="Andreopoulos B."/>
            <person name="Lu D."/>
            <person name="Skrede I."/>
            <person name="Drula E."/>
            <person name="Henrissat B."/>
            <person name="Morin E."/>
            <person name="Kohler A."/>
            <person name="Barry K."/>
            <person name="LaButti K."/>
            <person name="Morin E."/>
            <person name="Salamov A."/>
            <person name="Lipzen A."/>
            <person name="Mereny Z."/>
            <person name="Hegedus B."/>
            <person name="Baldrian P."/>
            <person name="Stursova M."/>
            <person name="Weitz H."/>
            <person name="Taylor A."/>
            <person name="Grigoriev I.V."/>
            <person name="Nagy L.G."/>
            <person name="Martin F."/>
            <person name="Kauserud H."/>
        </authorList>
    </citation>
    <scope>NUCLEOTIDE SEQUENCE</scope>
    <source>
        <strain evidence="1">9144</strain>
    </source>
</reference>
<organism evidence="1 2">
    <name type="scientific">Mycena pura</name>
    <dbReference type="NCBI Taxonomy" id="153505"/>
    <lineage>
        <taxon>Eukaryota</taxon>
        <taxon>Fungi</taxon>
        <taxon>Dikarya</taxon>
        <taxon>Basidiomycota</taxon>
        <taxon>Agaricomycotina</taxon>
        <taxon>Agaricomycetes</taxon>
        <taxon>Agaricomycetidae</taxon>
        <taxon>Agaricales</taxon>
        <taxon>Marasmiineae</taxon>
        <taxon>Mycenaceae</taxon>
        <taxon>Mycena</taxon>
    </lineage>
</organism>